<dbReference type="Proteomes" id="UP000237947">
    <property type="component" value="Chromosome"/>
</dbReference>
<protein>
    <submittedName>
        <fullName evidence="1">Uncharacterized protein</fullName>
    </submittedName>
</protein>
<dbReference type="AlphaFoldDB" id="A0A2S0KPI0"/>
<gene>
    <name evidence="1" type="ORF">C5Q98_06695</name>
</gene>
<proteinExistence type="predicted"/>
<evidence type="ECO:0000313" key="1">
    <source>
        <dbReference type="EMBL" id="AVM42914.1"/>
    </source>
</evidence>
<dbReference type="EMBL" id="CP027226">
    <property type="protein sequence ID" value="AVM42914.1"/>
    <property type="molecule type" value="Genomic_DNA"/>
</dbReference>
<sequence length="91" mass="10625">MQIEAKVFKGNKVVRIIDAENLEEDLGFTGQLEKCFLAICKQLDVSPPLWMQKNTQEFARFHQTIFTAEQFVETISFDRLQLTWLDDGRNT</sequence>
<dbReference type="RefSeq" id="WP_106012862.1">
    <property type="nucleotide sequence ID" value="NZ_CP027226.1"/>
</dbReference>
<reference evidence="2" key="1">
    <citation type="submission" date="2018-02" db="EMBL/GenBank/DDBJ databases">
        <authorList>
            <person name="Holder M.E."/>
            <person name="Ajami N.J."/>
            <person name="Petrosino J.F."/>
        </authorList>
    </citation>
    <scope>NUCLEOTIDE SEQUENCE [LARGE SCALE GENOMIC DNA]</scope>
    <source>
        <strain evidence="2">CCUG 47711</strain>
    </source>
</reference>
<dbReference type="OrthoDB" id="2084516at2"/>
<name>A0A2S0KPI0_9FIRM</name>
<dbReference type="KEGG" id="fsa:C5Q98_06695"/>
<accession>A0A2S0KPI0</accession>
<evidence type="ECO:0000313" key="2">
    <source>
        <dbReference type="Proteomes" id="UP000237947"/>
    </source>
</evidence>
<keyword evidence="2" id="KW-1185">Reference proteome</keyword>
<organism evidence="1 2">
    <name type="scientific">Fastidiosipila sanguinis</name>
    <dbReference type="NCBI Taxonomy" id="236753"/>
    <lineage>
        <taxon>Bacteria</taxon>
        <taxon>Bacillati</taxon>
        <taxon>Bacillota</taxon>
        <taxon>Clostridia</taxon>
        <taxon>Eubacteriales</taxon>
        <taxon>Oscillospiraceae</taxon>
        <taxon>Fastidiosipila</taxon>
    </lineage>
</organism>